<dbReference type="EC" id="3.2.1.23" evidence="5 10"/>
<evidence type="ECO:0000259" key="11">
    <source>
        <dbReference type="SMART" id="SM01038"/>
    </source>
</evidence>
<feature type="domain" description="Beta galactosidase small chain/" evidence="11">
    <location>
        <begin position="770"/>
        <end position="1055"/>
    </location>
</feature>
<dbReference type="Pfam" id="PF02929">
    <property type="entry name" value="Bgal_small_N"/>
    <property type="match status" value="1"/>
</dbReference>
<dbReference type="InterPro" id="IPR023230">
    <property type="entry name" value="Glyco_hydro_2_CS"/>
</dbReference>
<comment type="subunit">
    <text evidence="4">Monomer.</text>
</comment>
<evidence type="ECO:0000256" key="4">
    <source>
        <dbReference type="ARBA" id="ARBA00011245"/>
    </source>
</evidence>
<dbReference type="PROSITE" id="PS00719">
    <property type="entry name" value="GLYCOSYL_HYDROL_F2_1"/>
    <property type="match status" value="1"/>
</dbReference>
<dbReference type="SMART" id="SM01038">
    <property type="entry name" value="Bgal_small_N"/>
    <property type="match status" value="1"/>
</dbReference>
<dbReference type="Pfam" id="PF02836">
    <property type="entry name" value="Glyco_hydro_2_C"/>
    <property type="match status" value="1"/>
</dbReference>
<proteinExistence type="inferred from homology"/>
<evidence type="ECO:0000313" key="12">
    <source>
        <dbReference type="EMBL" id="MDN5202293.1"/>
    </source>
</evidence>
<dbReference type="GO" id="GO:0016787">
    <property type="term" value="F:hydrolase activity"/>
    <property type="evidence" value="ECO:0007669"/>
    <property type="project" value="UniProtKB-KW"/>
</dbReference>
<dbReference type="SUPFAM" id="SSF51445">
    <property type="entry name" value="(Trans)glycosidases"/>
    <property type="match status" value="1"/>
</dbReference>
<dbReference type="Gene3D" id="2.60.40.10">
    <property type="entry name" value="Immunoglobulins"/>
    <property type="match status" value="2"/>
</dbReference>
<dbReference type="InterPro" id="IPR013783">
    <property type="entry name" value="Ig-like_fold"/>
</dbReference>
<dbReference type="Pfam" id="PF02837">
    <property type="entry name" value="Glyco_hydro_2_N"/>
    <property type="match status" value="1"/>
</dbReference>
<evidence type="ECO:0000256" key="1">
    <source>
        <dbReference type="ARBA" id="ARBA00001412"/>
    </source>
</evidence>
<dbReference type="InterPro" id="IPR006101">
    <property type="entry name" value="Glyco_hydro_2"/>
</dbReference>
<dbReference type="InterPro" id="IPR006104">
    <property type="entry name" value="Glyco_hydro_2_N"/>
</dbReference>
<dbReference type="PANTHER" id="PTHR46323:SF2">
    <property type="entry name" value="BETA-GALACTOSIDASE"/>
    <property type="match status" value="1"/>
</dbReference>
<dbReference type="InterPro" id="IPR032312">
    <property type="entry name" value="LacZ_4"/>
</dbReference>
<organism evidence="12 13">
    <name type="scientific">Splendidivirga corallicola</name>
    <dbReference type="NCBI Taxonomy" id="3051826"/>
    <lineage>
        <taxon>Bacteria</taxon>
        <taxon>Pseudomonadati</taxon>
        <taxon>Bacteroidota</taxon>
        <taxon>Cytophagia</taxon>
        <taxon>Cytophagales</taxon>
        <taxon>Splendidivirgaceae</taxon>
        <taxon>Splendidivirga</taxon>
    </lineage>
</organism>
<comment type="caution">
    <text evidence="12">The sequence shown here is derived from an EMBL/GenBank/DDBJ whole genome shotgun (WGS) entry which is preliminary data.</text>
</comment>
<evidence type="ECO:0000313" key="13">
    <source>
        <dbReference type="Proteomes" id="UP001172082"/>
    </source>
</evidence>
<dbReference type="InterPro" id="IPR011013">
    <property type="entry name" value="Gal_mutarotase_sf_dom"/>
</dbReference>
<dbReference type="Pfam" id="PF16353">
    <property type="entry name" value="LacZ_4"/>
    <property type="match status" value="1"/>
</dbReference>
<dbReference type="InterPro" id="IPR023232">
    <property type="entry name" value="Glyco_hydro_2_AS"/>
</dbReference>
<reference evidence="12" key="1">
    <citation type="submission" date="2023-06" db="EMBL/GenBank/DDBJ databases">
        <title>Genomic of Parafulvivirga corallium.</title>
        <authorList>
            <person name="Wang G."/>
        </authorList>
    </citation>
    <scope>NUCLEOTIDE SEQUENCE</scope>
    <source>
        <strain evidence="12">BMA10</strain>
    </source>
</reference>
<comment type="cofactor">
    <cofactor evidence="2">
        <name>Ca(2+)</name>
        <dbReference type="ChEBI" id="CHEBI:29108"/>
    </cofactor>
</comment>
<dbReference type="Pfam" id="PF00703">
    <property type="entry name" value="Glyco_hydro_2"/>
    <property type="match status" value="1"/>
</dbReference>
<name>A0ABT8KRN2_9BACT</name>
<dbReference type="SUPFAM" id="SSF49303">
    <property type="entry name" value="beta-Galactosidase/glucuronidase domain"/>
    <property type="match status" value="2"/>
</dbReference>
<dbReference type="SUPFAM" id="SSF74650">
    <property type="entry name" value="Galactose mutarotase-like"/>
    <property type="match status" value="1"/>
</dbReference>
<dbReference type="EMBL" id="JAUJEA010000004">
    <property type="protein sequence ID" value="MDN5202293.1"/>
    <property type="molecule type" value="Genomic_DNA"/>
</dbReference>
<comment type="catalytic activity">
    <reaction evidence="1 10">
        <text>Hydrolysis of terminal non-reducing beta-D-galactose residues in beta-D-galactosides.</text>
        <dbReference type="EC" id="3.2.1.23"/>
    </reaction>
</comment>
<dbReference type="InterPro" id="IPR006103">
    <property type="entry name" value="Glyco_hydro_2_cat"/>
</dbReference>
<dbReference type="PROSITE" id="PS51257">
    <property type="entry name" value="PROKAR_LIPOPROTEIN"/>
    <property type="match status" value="1"/>
</dbReference>
<keyword evidence="6 10" id="KW-0378">Hydrolase</keyword>
<comment type="similarity">
    <text evidence="3 10">Belongs to the glycosyl hydrolase 2 family.</text>
</comment>
<dbReference type="InterPro" id="IPR050347">
    <property type="entry name" value="Bact_Beta-galactosidase"/>
</dbReference>
<keyword evidence="8 10" id="KW-0326">Glycosidase</keyword>
<evidence type="ECO:0000256" key="8">
    <source>
        <dbReference type="ARBA" id="ARBA00023295"/>
    </source>
</evidence>
<dbReference type="InterPro" id="IPR014718">
    <property type="entry name" value="GH-type_carb-bd"/>
</dbReference>
<dbReference type="InterPro" id="IPR006102">
    <property type="entry name" value="Ig-like_GH2"/>
</dbReference>
<dbReference type="PROSITE" id="PS00608">
    <property type="entry name" value="GLYCOSYL_HYDROL_F2_2"/>
    <property type="match status" value="1"/>
</dbReference>
<evidence type="ECO:0000256" key="2">
    <source>
        <dbReference type="ARBA" id="ARBA00001913"/>
    </source>
</evidence>
<dbReference type="Gene3D" id="2.70.98.10">
    <property type="match status" value="1"/>
</dbReference>
<dbReference type="InterPro" id="IPR008979">
    <property type="entry name" value="Galactose-bd-like_sf"/>
</dbReference>
<dbReference type="PANTHER" id="PTHR46323">
    <property type="entry name" value="BETA-GALACTOSIDASE"/>
    <property type="match status" value="1"/>
</dbReference>
<evidence type="ECO:0000256" key="10">
    <source>
        <dbReference type="RuleBase" id="RU361154"/>
    </source>
</evidence>
<dbReference type="InterPro" id="IPR017853">
    <property type="entry name" value="GH"/>
</dbReference>
<dbReference type="RefSeq" id="WP_346752318.1">
    <property type="nucleotide sequence ID" value="NZ_JAUJEA010000004.1"/>
</dbReference>
<sequence>MKLRTFTFQHVAGTLLVLALVSCQTQHKYEQVAFEEKEPRDWENQYVFNVNKEDARSSFYGFETEEQAMANDMNASQYFQSLNGTWKFHWSPKPADRPFYFFKEDYDISDWDDIKVPSNWEVLGYGIPIYTNVPYPHVKDPPNMQHHDNPVGSYKRDFDIPGDWDGRQIYLHFGAVSSAMYVWVNGQEVGYSQGAKTPAVFDITGYINAGKNTLAVEVYRWSDGSYLEDQDFWRLSGIQRDTYLYATPKLHIRDFWAKGILNDDYVNGRFELNVELQNLDQEAAEGSLEVALIDGEDRIYEASQPVQFNQGKEILSFSKDLDSPRKWTAETPELYTVLINLKDPNGNILQSTTTKTGFRSVEVKDGQLLVNGVAIYLKGANLHEHHDVHGHVVDEETMIKDIEVMKSFNINAVRTSHYPQPERWYELCNEYGLYVIDEANIESHGMGYGEESLAKDTTWLAAHMERTIRMVERDKNHPSIIIWSLGNEAGDGPNFEATYQWIKDRDDSRLVQYERVEMRPHTDIVCPMYARIHNLESYAQNHSDRPLIMCEYAHAMGNSVGNLQDYWDVIEKYDVLQGGFIWDWVDQGLLVKNEAGESYWAYGSDFGPEGTPSDGNFCINGLVFPDRSIHPSIWEVKKVYQYAGFNAKDLKKGTINLKNKYDFTNLSDFTLEWEVKADGQVIEKGTVSNLDIAPHVEDELDLGYSLPEAEPGVEYFLHVNLIRKNDHSLLKAGHLMASEQFKLPISKPVPMIDLAGLPNIEMQEADNEISIAGQDFSLRFDATSGDITSWTYKDKELIKKGPEPDFWRAPTDNDFGNGLDKRARVWRKAGARKKVTDVDAQQNAPGSVLITFKYDLTNEGDTAIASYETVYNILGNGDVLVDNLFQKQLDNLPELPKVGTNMQLPKEFDHIQWYGRGPFENYWDRKTAAFVDLHEGNVADQYVPYIRPQENGNKTDVRWVALKNEEGIGLMAVGAPVLSVNAQHNVMEDFESTERTTGKKKSVNRHTTDVKPRDLVSLNLDYKQMGVGGDNSWGARTHKEYLLEGDRYEYGFRLTPFDADQDQRDLTKRRYPSKAERLKIKLKRQGDIQKL</sequence>
<evidence type="ECO:0000256" key="7">
    <source>
        <dbReference type="ARBA" id="ARBA00022837"/>
    </source>
</evidence>
<dbReference type="Proteomes" id="UP001172082">
    <property type="component" value="Unassembled WGS sequence"/>
</dbReference>
<dbReference type="InterPro" id="IPR036156">
    <property type="entry name" value="Beta-gal/glucu_dom_sf"/>
</dbReference>
<evidence type="ECO:0000256" key="5">
    <source>
        <dbReference type="ARBA" id="ARBA00012756"/>
    </source>
</evidence>
<dbReference type="SUPFAM" id="SSF49785">
    <property type="entry name" value="Galactose-binding domain-like"/>
    <property type="match status" value="1"/>
</dbReference>
<evidence type="ECO:0000256" key="6">
    <source>
        <dbReference type="ARBA" id="ARBA00022801"/>
    </source>
</evidence>
<dbReference type="PRINTS" id="PR00132">
    <property type="entry name" value="GLHYDRLASE2"/>
</dbReference>
<dbReference type="Gene3D" id="2.60.120.260">
    <property type="entry name" value="Galactose-binding domain-like"/>
    <property type="match status" value="1"/>
</dbReference>
<keyword evidence="7" id="KW-0106">Calcium</keyword>
<accession>A0ABT8KRN2</accession>
<evidence type="ECO:0000256" key="9">
    <source>
        <dbReference type="ARBA" id="ARBA00032230"/>
    </source>
</evidence>
<gene>
    <name evidence="12" type="ORF">QQ008_12985</name>
</gene>
<keyword evidence="13" id="KW-1185">Reference proteome</keyword>
<protein>
    <recommendedName>
        <fullName evidence="5 10">Beta-galactosidase</fullName>
        <ecNumber evidence="5 10">3.2.1.23</ecNumber>
    </recommendedName>
    <alternativeName>
        <fullName evidence="9 10">Lactase</fullName>
    </alternativeName>
</protein>
<evidence type="ECO:0000256" key="3">
    <source>
        <dbReference type="ARBA" id="ARBA00007401"/>
    </source>
</evidence>
<dbReference type="Gene3D" id="3.20.20.80">
    <property type="entry name" value="Glycosidases"/>
    <property type="match status" value="1"/>
</dbReference>
<dbReference type="InterPro" id="IPR004199">
    <property type="entry name" value="B-gal_small/dom_5"/>
</dbReference>